<feature type="transmembrane region" description="Helical" evidence="1">
    <location>
        <begin position="20"/>
        <end position="38"/>
    </location>
</feature>
<name>A0A150SJC6_SORCE</name>
<keyword evidence="1" id="KW-0472">Membrane</keyword>
<keyword evidence="1" id="KW-0812">Transmembrane</keyword>
<dbReference type="EMBL" id="JEMB01000918">
    <property type="protein sequence ID" value="KYF92460.1"/>
    <property type="molecule type" value="Genomic_DNA"/>
</dbReference>
<organism evidence="2 3">
    <name type="scientific">Sorangium cellulosum</name>
    <name type="common">Polyangium cellulosum</name>
    <dbReference type="NCBI Taxonomy" id="56"/>
    <lineage>
        <taxon>Bacteria</taxon>
        <taxon>Pseudomonadati</taxon>
        <taxon>Myxococcota</taxon>
        <taxon>Polyangia</taxon>
        <taxon>Polyangiales</taxon>
        <taxon>Polyangiaceae</taxon>
        <taxon>Sorangium</taxon>
    </lineage>
</organism>
<keyword evidence="1" id="KW-1133">Transmembrane helix</keyword>
<feature type="transmembrane region" description="Helical" evidence="1">
    <location>
        <begin position="44"/>
        <end position="69"/>
    </location>
</feature>
<accession>A0A150SJC6</accession>
<evidence type="ECO:0000256" key="1">
    <source>
        <dbReference type="SAM" id="Phobius"/>
    </source>
</evidence>
<protein>
    <submittedName>
        <fullName evidence="2">Uncharacterized protein</fullName>
    </submittedName>
</protein>
<gene>
    <name evidence="2" type="ORF">BE17_11035</name>
</gene>
<dbReference type="Proteomes" id="UP000075635">
    <property type="component" value="Unassembled WGS sequence"/>
</dbReference>
<evidence type="ECO:0000313" key="2">
    <source>
        <dbReference type="EMBL" id="KYF92460.1"/>
    </source>
</evidence>
<reference evidence="2 3" key="1">
    <citation type="submission" date="2014-02" db="EMBL/GenBank/DDBJ databases">
        <title>The small core and large imbalanced accessory genome model reveals a collaborative survival strategy of Sorangium cellulosum strains in nature.</title>
        <authorList>
            <person name="Han K."/>
            <person name="Peng R."/>
            <person name="Blom J."/>
            <person name="Li Y.-Z."/>
        </authorList>
    </citation>
    <scope>NUCLEOTIDE SEQUENCE [LARGE SCALE GENOMIC DNA]</scope>
    <source>
        <strain evidence="2 3">So0011-07</strain>
    </source>
</reference>
<proteinExistence type="predicted"/>
<evidence type="ECO:0000313" key="3">
    <source>
        <dbReference type="Proteomes" id="UP000075635"/>
    </source>
</evidence>
<dbReference type="AlphaFoldDB" id="A0A150SJC6"/>
<sequence length="271" mass="29686">MTSADQALARVQRSSGMTPLGVIATFVMLSEIVTGVAATQTSGMVQVAFCAFAIAFPLMVATAFFMVLWRRPYVLYPPQEFGNQVDVKHYVEAMRAQTLGTQEVLTLVRTSITEALESREAREALLRSSATATSAASATALHEASDALVRRAVRSIQSTTVSIDLSEFGRTSELILPYEQSQESFLFLSFIYFQINDHVPPYAYGQSWGLQDCESGALLPCGLDWKNNCVGNIGIKAGMRYRAVALAIDPVTRKLRATRTPFARQLGDRPS</sequence>
<comment type="caution">
    <text evidence="2">The sequence shown here is derived from an EMBL/GenBank/DDBJ whole genome shotgun (WGS) entry which is preliminary data.</text>
</comment>